<comment type="caution">
    <text evidence="1">The sequence shown here is derived from an EMBL/GenBank/DDBJ whole genome shotgun (WGS) entry which is preliminary data.</text>
</comment>
<keyword evidence="2" id="KW-1185">Reference proteome</keyword>
<evidence type="ECO:0000313" key="2">
    <source>
        <dbReference type="Proteomes" id="UP000031246"/>
    </source>
</evidence>
<protein>
    <submittedName>
        <fullName evidence="1">Uncharacterized protein</fullName>
    </submittedName>
</protein>
<dbReference type="Proteomes" id="UP000031246">
    <property type="component" value="Unassembled WGS sequence"/>
</dbReference>
<dbReference type="RefSeq" id="WP_039472239.1">
    <property type="nucleotide sequence ID" value="NZ_JSYN01000004.1"/>
</dbReference>
<reference evidence="1 2" key="1">
    <citation type="submission" date="2014-10" db="EMBL/GenBank/DDBJ databases">
        <title>Pedobacter Kyungheensis.</title>
        <authorList>
            <person name="Anderson B.M."/>
            <person name="Newman J.D."/>
        </authorList>
    </citation>
    <scope>NUCLEOTIDE SEQUENCE [LARGE SCALE GENOMIC DNA]</scope>
    <source>
        <strain evidence="1 2">KACC 16221</strain>
    </source>
</reference>
<evidence type="ECO:0000313" key="1">
    <source>
        <dbReference type="EMBL" id="KIA95821.1"/>
    </source>
</evidence>
<proteinExistence type="predicted"/>
<name>A0A0C1DDU7_9SPHI</name>
<gene>
    <name evidence="1" type="ORF">OC25_04525</name>
</gene>
<dbReference type="AlphaFoldDB" id="A0A0C1DDU7"/>
<organism evidence="1 2">
    <name type="scientific">Pedobacter kyungheensis</name>
    <dbReference type="NCBI Taxonomy" id="1069985"/>
    <lineage>
        <taxon>Bacteria</taxon>
        <taxon>Pseudomonadati</taxon>
        <taxon>Bacteroidota</taxon>
        <taxon>Sphingobacteriia</taxon>
        <taxon>Sphingobacteriales</taxon>
        <taxon>Sphingobacteriaceae</taxon>
        <taxon>Pedobacter</taxon>
    </lineage>
</organism>
<dbReference type="EMBL" id="JSYN01000004">
    <property type="protein sequence ID" value="KIA95821.1"/>
    <property type="molecule type" value="Genomic_DNA"/>
</dbReference>
<accession>A0A0C1DDU7</accession>
<sequence length="116" mass="12933">MVTENNALEEAIAQLKAKGYTLTFSPDDTDTAAWGGSGPWPVDIEYHIDEELPCTVYNDGEETRMKVLAITTKPFGLKGIQLVNAEQQRYWTVDEILVSFSKMLKATKTFLFGPKG</sequence>
<dbReference type="OrthoDB" id="770837at2"/>